<name>A0A0L6VCI3_9BASI</name>
<protein>
    <submittedName>
        <fullName evidence="1">Uncharacterized protein</fullName>
    </submittedName>
</protein>
<proteinExistence type="predicted"/>
<keyword evidence="2" id="KW-1185">Reference proteome</keyword>
<organism evidence="1 2">
    <name type="scientific">Puccinia sorghi</name>
    <dbReference type="NCBI Taxonomy" id="27349"/>
    <lineage>
        <taxon>Eukaryota</taxon>
        <taxon>Fungi</taxon>
        <taxon>Dikarya</taxon>
        <taxon>Basidiomycota</taxon>
        <taxon>Pucciniomycotina</taxon>
        <taxon>Pucciniomycetes</taxon>
        <taxon>Pucciniales</taxon>
        <taxon>Pucciniaceae</taxon>
        <taxon>Puccinia</taxon>
    </lineage>
</organism>
<dbReference type="VEuPathDB" id="FungiDB:VP01_1928g1"/>
<reference evidence="1 2" key="1">
    <citation type="submission" date="2015-08" db="EMBL/GenBank/DDBJ databases">
        <title>Next Generation Sequencing and Analysis of the Genome of Puccinia sorghi L Schw, the Causal Agent of Maize Common Rust.</title>
        <authorList>
            <person name="Rochi L."/>
            <person name="Burguener G."/>
            <person name="Darino M."/>
            <person name="Turjanski A."/>
            <person name="Kreff E."/>
            <person name="Dieguez M.J."/>
            <person name="Sacco F."/>
        </authorList>
    </citation>
    <scope>NUCLEOTIDE SEQUENCE [LARGE SCALE GENOMIC DNA]</scope>
    <source>
        <strain evidence="1 2">RO10H11247</strain>
    </source>
</reference>
<gene>
    <name evidence="1" type="ORF">VP01_1928g1</name>
</gene>
<evidence type="ECO:0000313" key="2">
    <source>
        <dbReference type="Proteomes" id="UP000037035"/>
    </source>
</evidence>
<dbReference type="AlphaFoldDB" id="A0A0L6VCI3"/>
<comment type="caution">
    <text evidence="1">The sequence shown here is derived from an EMBL/GenBank/DDBJ whole genome shotgun (WGS) entry which is preliminary data.</text>
</comment>
<dbReference type="STRING" id="27349.A0A0L6VCI3"/>
<dbReference type="Proteomes" id="UP000037035">
    <property type="component" value="Unassembled WGS sequence"/>
</dbReference>
<evidence type="ECO:0000313" key="1">
    <source>
        <dbReference type="EMBL" id="KNZ58448.1"/>
    </source>
</evidence>
<accession>A0A0L6VCI3</accession>
<sequence length="328" mass="36087">MSVSIISACRFHIQLHLITQTSLRHIFPISCRTNVADEVLSTSNFYTFKYYHHISRVASQASLILLCSTVNRQAKGKGIPLRNSWIAFGRQKLRGVEMEIPQYDRGSLGCPIRMMLDRISGLLKKEDSVLGSWIAKRLAHIAEILSYLESKIWGTHFTPMGVDNPIIEHQEDHMPNSSQVSTPNPRRPQVLAVAVNHIHRQPQAPRQRTYPLAACPNPPVLILSNSPVRPVLISSISPVRPSHFVNQQFAPPISPISPVPTTASTSEAEMTLLVNPAQAAAKLTRSHLLKAVLAPCPKRGANGPYIASLSLIPVLKIQGSGATSKIQP</sequence>
<dbReference type="OrthoDB" id="342900at2759"/>
<dbReference type="EMBL" id="LAVV01006757">
    <property type="protein sequence ID" value="KNZ58448.1"/>
    <property type="molecule type" value="Genomic_DNA"/>
</dbReference>